<protein>
    <submittedName>
        <fullName evidence="5">AAA family ATPase</fullName>
    </submittedName>
</protein>
<evidence type="ECO:0000313" key="6">
    <source>
        <dbReference type="Proteomes" id="UP001198151"/>
    </source>
</evidence>
<comment type="similarity">
    <text evidence="1">Belongs to the CbxX/CfxQ family.</text>
</comment>
<keyword evidence="6" id="KW-1185">Reference proteome</keyword>
<keyword evidence="2" id="KW-0547">Nucleotide-binding</keyword>
<dbReference type="InterPro" id="IPR050773">
    <property type="entry name" value="CbxX/CfxQ_RuBisCO_ESX"/>
</dbReference>
<gene>
    <name evidence="5" type="ORF">LKD70_16145</name>
</gene>
<dbReference type="SUPFAM" id="SSF52540">
    <property type="entry name" value="P-loop containing nucleoside triphosphate hydrolases"/>
    <property type="match status" value="1"/>
</dbReference>
<dbReference type="PANTHER" id="PTHR43392">
    <property type="entry name" value="AAA-TYPE ATPASE FAMILY PROTEIN / ANKYRIN REPEAT FAMILY PROTEIN"/>
    <property type="match status" value="1"/>
</dbReference>
<dbReference type="SMART" id="SM00382">
    <property type="entry name" value="AAA"/>
    <property type="match status" value="1"/>
</dbReference>
<dbReference type="Gene3D" id="1.10.8.60">
    <property type="match status" value="1"/>
</dbReference>
<dbReference type="Pfam" id="PF00004">
    <property type="entry name" value="AAA"/>
    <property type="match status" value="1"/>
</dbReference>
<evidence type="ECO:0000259" key="4">
    <source>
        <dbReference type="SMART" id="SM00382"/>
    </source>
</evidence>
<dbReference type="EMBL" id="JAJEQX010000041">
    <property type="protein sequence ID" value="MCC2255923.1"/>
    <property type="molecule type" value="Genomic_DNA"/>
</dbReference>
<dbReference type="Gene3D" id="3.40.50.300">
    <property type="entry name" value="P-loop containing nucleotide triphosphate hydrolases"/>
    <property type="match status" value="1"/>
</dbReference>
<evidence type="ECO:0000256" key="3">
    <source>
        <dbReference type="ARBA" id="ARBA00022840"/>
    </source>
</evidence>
<dbReference type="PANTHER" id="PTHR43392:SF2">
    <property type="entry name" value="AAA-TYPE ATPASE FAMILY PROTEIN _ ANKYRIN REPEAT FAMILY PROTEIN"/>
    <property type="match status" value="1"/>
</dbReference>
<organism evidence="5 6">
    <name type="scientific">Ruminococcus turbiniformis</name>
    <dbReference type="NCBI Taxonomy" id="2881258"/>
    <lineage>
        <taxon>Bacteria</taxon>
        <taxon>Bacillati</taxon>
        <taxon>Bacillota</taxon>
        <taxon>Clostridia</taxon>
        <taxon>Eubacteriales</taxon>
        <taxon>Oscillospiraceae</taxon>
        <taxon>Ruminococcus</taxon>
    </lineage>
</organism>
<evidence type="ECO:0000256" key="1">
    <source>
        <dbReference type="ARBA" id="ARBA00010378"/>
    </source>
</evidence>
<keyword evidence="3" id="KW-0067">ATP-binding</keyword>
<evidence type="ECO:0000313" key="5">
    <source>
        <dbReference type="EMBL" id="MCC2255923.1"/>
    </source>
</evidence>
<dbReference type="InterPro" id="IPR000641">
    <property type="entry name" value="CbxX/CfxQ"/>
</dbReference>
<sequence length="684" mass="78136">MQFYKFEGIITNPDWTEENDKRHILRERARKICLKTTSFNQTLKGQSCFYVTDASDNIFHAGIISQESSGLPEQIQAYLKALNLSVKDLHMEEITFNAAHSMLQTACRHDYIDDDDEILERFNLDKLCSRFGRFFDYDEKIIDKSARSTVYREADTFSAGESLRPELDRIYAGKSMKKAIGHPVHYMVQTDDSDTRQKTCRLLLQALYASGRLRSRRCCLVRFCPGEQFSSSTYDCLYQSCIGGAVIVSYLTGDDTEDDHASSSRYIIEQLCKTMKKYRNQVLTIFALPRECTILKDIFYENLGSTSFVELKEDFMSGDTAVNFLKGLAGNHGVRCDKKLFSMLEENKNYLAPDLHILFDAWYDRKLKTSVYPQYCTVKTTDQTVLKSAPKGSAYTELMEMIGLTEAKKIIRQALAYAKAQKLFSEKGMAADHLSMHMVFSGNPGTAKTTVARLFARIMRENRLLSKGDLIEVGRGDLIGKYVGWTAPMIQKKFKQAEGSVLFIDEAYSLVDDRDGSYGDEAINTIVQEMENHRDNVVVIFAGYPDKIESFLQKNPGLRSRITFHVPFDDYSTEELCNIAHLIANRKGLNLSEGACEKMEQLFSIAREQDDFGNGRYVRNVIEKAQMAQAVRLLDQDYDRISDRDIVTLQAKDIELTEIKREKRQTIGFVYPGKQKLVNEVRLL</sequence>
<dbReference type="InterPro" id="IPR003959">
    <property type="entry name" value="ATPase_AAA_core"/>
</dbReference>
<accession>A0ABS8G0Z9</accession>
<name>A0ABS8G0Z9_9FIRM</name>
<dbReference type="Pfam" id="PF17866">
    <property type="entry name" value="AAA_lid_6"/>
    <property type="match status" value="1"/>
</dbReference>
<proteinExistence type="inferred from homology"/>
<dbReference type="PRINTS" id="PR00819">
    <property type="entry name" value="CBXCFQXSUPER"/>
</dbReference>
<reference evidence="5 6" key="1">
    <citation type="submission" date="2021-10" db="EMBL/GenBank/DDBJ databases">
        <title>Anaerobic single-cell dispensing facilitates the cultivation of human gut bacteria.</title>
        <authorList>
            <person name="Afrizal A."/>
        </authorList>
    </citation>
    <scope>NUCLEOTIDE SEQUENCE [LARGE SCALE GENOMIC DNA]</scope>
    <source>
        <strain evidence="5 6">CLA-AA-H200</strain>
    </source>
</reference>
<dbReference type="InterPro" id="IPR041627">
    <property type="entry name" value="AAA_lid_6"/>
</dbReference>
<dbReference type="RefSeq" id="WP_227708905.1">
    <property type="nucleotide sequence ID" value="NZ_JAJEQX010000041.1"/>
</dbReference>
<evidence type="ECO:0000256" key="2">
    <source>
        <dbReference type="ARBA" id="ARBA00022741"/>
    </source>
</evidence>
<dbReference type="Proteomes" id="UP001198151">
    <property type="component" value="Unassembled WGS sequence"/>
</dbReference>
<dbReference type="InterPro" id="IPR003593">
    <property type="entry name" value="AAA+_ATPase"/>
</dbReference>
<feature type="domain" description="AAA+ ATPase" evidence="4">
    <location>
        <begin position="434"/>
        <end position="572"/>
    </location>
</feature>
<comment type="caution">
    <text evidence="5">The sequence shown here is derived from an EMBL/GenBank/DDBJ whole genome shotgun (WGS) entry which is preliminary data.</text>
</comment>
<dbReference type="InterPro" id="IPR027417">
    <property type="entry name" value="P-loop_NTPase"/>
</dbReference>